<feature type="domain" description="TonB C-terminal" evidence="11">
    <location>
        <begin position="136"/>
        <end position="228"/>
    </location>
</feature>
<dbReference type="Pfam" id="PF03544">
    <property type="entry name" value="TonB_C"/>
    <property type="match status" value="1"/>
</dbReference>
<dbReference type="AlphaFoldDB" id="A0A918W730"/>
<dbReference type="PROSITE" id="PS52015">
    <property type="entry name" value="TONB_CTD"/>
    <property type="match status" value="1"/>
</dbReference>
<dbReference type="PANTHER" id="PTHR33446:SF2">
    <property type="entry name" value="PROTEIN TONB"/>
    <property type="match status" value="1"/>
</dbReference>
<dbReference type="EMBL" id="BMYD01000001">
    <property type="protein sequence ID" value="GHA75638.1"/>
    <property type="molecule type" value="Genomic_DNA"/>
</dbReference>
<dbReference type="InterPro" id="IPR051045">
    <property type="entry name" value="TonB-dependent_transducer"/>
</dbReference>
<reference evidence="12" key="1">
    <citation type="journal article" date="2014" name="Int. J. Syst. Evol. Microbiol.">
        <title>Complete genome sequence of Corynebacterium casei LMG S-19264T (=DSM 44701T), isolated from a smear-ripened cheese.</title>
        <authorList>
            <consortium name="US DOE Joint Genome Institute (JGI-PGF)"/>
            <person name="Walter F."/>
            <person name="Albersmeier A."/>
            <person name="Kalinowski J."/>
            <person name="Ruckert C."/>
        </authorList>
    </citation>
    <scope>NUCLEOTIDE SEQUENCE</scope>
    <source>
        <strain evidence="12">KCTC 23077</strain>
    </source>
</reference>
<dbReference type="PANTHER" id="PTHR33446">
    <property type="entry name" value="PROTEIN TONB-RELATED"/>
    <property type="match status" value="1"/>
</dbReference>
<evidence type="ECO:0000259" key="11">
    <source>
        <dbReference type="PROSITE" id="PS52015"/>
    </source>
</evidence>
<evidence type="ECO:0000256" key="6">
    <source>
        <dbReference type="ARBA" id="ARBA00022692"/>
    </source>
</evidence>
<dbReference type="GO" id="GO:0098797">
    <property type="term" value="C:plasma membrane protein complex"/>
    <property type="evidence" value="ECO:0007669"/>
    <property type="project" value="TreeGrafter"/>
</dbReference>
<keyword evidence="6" id="KW-0812">Transmembrane</keyword>
<keyword evidence="8" id="KW-1133">Transmembrane helix</keyword>
<dbReference type="GO" id="GO:0015031">
    <property type="term" value="P:protein transport"/>
    <property type="evidence" value="ECO:0007669"/>
    <property type="project" value="UniProtKB-KW"/>
</dbReference>
<dbReference type="RefSeq" id="WP_229792331.1">
    <property type="nucleotide sequence ID" value="NZ_BMYD01000001.1"/>
</dbReference>
<sequence length="228" mass="24184">MAHTLFRPTQPNRPQPLDATRIGAETGTIAINAVLLLVLLAPVAPRLVEHAAPRDPDVIFVRPVEPRPAVPAPTLPVTTTPPKAAEASKQQPQKAVDAAPPTDLIEPAPGDIAIDPPILNPVGTGERIIAPEPSADPGASLQALAAPPPPYPREAIRDRLEGTVVLDVHVDAHGRPTNVEVFSSSGHRALDRAAERQVLRAWRFRPAMQDGRAVPALGRVPVSFVLGE</sequence>
<feature type="region of interest" description="Disordered" evidence="10">
    <location>
        <begin position="69"/>
        <end position="101"/>
    </location>
</feature>
<keyword evidence="7" id="KW-0653">Protein transport</keyword>
<dbReference type="Gene3D" id="3.30.1150.10">
    <property type="match status" value="1"/>
</dbReference>
<evidence type="ECO:0000256" key="7">
    <source>
        <dbReference type="ARBA" id="ARBA00022927"/>
    </source>
</evidence>
<dbReference type="SUPFAM" id="SSF74653">
    <property type="entry name" value="TolA/TonB C-terminal domain"/>
    <property type="match status" value="1"/>
</dbReference>
<evidence type="ECO:0000313" key="13">
    <source>
        <dbReference type="Proteomes" id="UP000646426"/>
    </source>
</evidence>
<dbReference type="InterPro" id="IPR037682">
    <property type="entry name" value="TonB_C"/>
</dbReference>
<evidence type="ECO:0000256" key="8">
    <source>
        <dbReference type="ARBA" id="ARBA00022989"/>
    </source>
</evidence>
<keyword evidence="4" id="KW-1003">Cell membrane</keyword>
<evidence type="ECO:0000256" key="2">
    <source>
        <dbReference type="ARBA" id="ARBA00006555"/>
    </source>
</evidence>
<comment type="similarity">
    <text evidence="2">Belongs to the TonB family.</text>
</comment>
<dbReference type="NCBIfam" id="TIGR01352">
    <property type="entry name" value="tonB_Cterm"/>
    <property type="match status" value="1"/>
</dbReference>
<evidence type="ECO:0000256" key="1">
    <source>
        <dbReference type="ARBA" id="ARBA00004383"/>
    </source>
</evidence>
<evidence type="ECO:0000256" key="10">
    <source>
        <dbReference type="SAM" id="MobiDB-lite"/>
    </source>
</evidence>
<evidence type="ECO:0000256" key="9">
    <source>
        <dbReference type="ARBA" id="ARBA00023136"/>
    </source>
</evidence>
<dbReference type="GO" id="GO:0031992">
    <property type="term" value="F:energy transducer activity"/>
    <property type="evidence" value="ECO:0007669"/>
    <property type="project" value="TreeGrafter"/>
</dbReference>
<gene>
    <name evidence="12" type="primary">tonB</name>
    <name evidence="12" type="ORF">GCM10007067_11000</name>
</gene>
<comment type="subcellular location">
    <subcellularLocation>
        <location evidence="1">Cell inner membrane</location>
        <topology evidence="1">Single-pass membrane protein</topology>
        <orientation evidence="1">Periplasmic side</orientation>
    </subcellularLocation>
</comment>
<keyword evidence="5" id="KW-0997">Cell inner membrane</keyword>
<evidence type="ECO:0000256" key="3">
    <source>
        <dbReference type="ARBA" id="ARBA00022448"/>
    </source>
</evidence>
<keyword evidence="3" id="KW-0813">Transport</keyword>
<comment type="caution">
    <text evidence="12">The sequence shown here is derived from an EMBL/GenBank/DDBJ whole genome shotgun (WGS) entry which is preliminary data.</text>
</comment>
<feature type="compositionally biased region" description="Low complexity" evidence="10">
    <location>
        <begin position="75"/>
        <end position="85"/>
    </location>
</feature>
<proteinExistence type="inferred from homology"/>
<accession>A0A918W730</accession>
<dbReference type="InterPro" id="IPR006260">
    <property type="entry name" value="TonB/TolA_C"/>
</dbReference>
<evidence type="ECO:0000256" key="4">
    <source>
        <dbReference type="ARBA" id="ARBA00022475"/>
    </source>
</evidence>
<dbReference type="Proteomes" id="UP000646426">
    <property type="component" value="Unassembled WGS sequence"/>
</dbReference>
<protein>
    <submittedName>
        <fullName evidence="12">Cell envelope biogenesis protein TonB</fullName>
    </submittedName>
</protein>
<keyword evidence="13" id="KW-1185">Reference proteome</keyword>
<dbReference type="GO" id="GO:0055085">
    <property type="term" value="P:transmembrane transport"/>
    <property type="evidence" value="ECO:0007669"/>
    <property type="project" value="InterPro"/>
</dbReference>
<keyword evidence="9" id="KW-0472">Membrane</keyword>
<organism evidence="12 13">
    <name type="scientific">Cognatilysobacter bugurensis</name>
    <dbReference type="NCBI Taxonomy" id="543356"/>
    <lineage>
        <taxon>Bacteria</taxon>
        <taxon>Pseudomonadati</taxon>
        <taxon>Pseudomonadota</taxon>
        <taxon>Gammaproteobacteria</taxon>
        <taxon>Lysobacterales</taxon>
        <taxon>Lysobacteraceae</taxon>
        <taxon>Cognatilysobacter</taxon>
    </lineage>
</organism>
<reference evidence="12" key="2">
    <citation type="submission" date="2020-09" db="EMBL/GenBank/DDBJ databases">
        <authorList>
            <person name="Sun Q."/>
            <person name="Kim S."/>
        </authorList>
    </citation>
    <scope>NUCLEOTIDE SEQUENCE</scope>
    <source>
        <strain evidence="12">KCTC 23077</strain>
    </source>
</reference>
<evidence type="ECO:0000313" key="12">
    <source>
        <dbReference type="EMBL" id="GHA75638.1"/>
    </source>
</evidence>
<name>A0A918W730_9GAMM</name>
<evidence type="ECO:0000256" key="5">
    <source>
        <dbReference type="ARBA" id="ARBA00022519"/>
    </source>
</evidence>